<evidence type="ECO:0000256" key="5">
    <source>
        <dbReference type="ARBA" id="ARBA00023136"/>
    </source>
</evidence>
<organism evidence="7 8">
    <name type="scientific">Sarocladium strictum</name>
    <name type="common">Black bundle disease fungus</name>
    <name type="synonym">Acremonium strictum</name>
    <dbReference type="NCBI Taxonomy" id="5046"/>
    <lineage>
        <taxon>Eukaryota</taxon>
        <taxon>Fungi</taxon>
        <taxon>Dikarya</taxon>
        <taxon>Ascomycota</taxon>
        <taxon>Pezizomycotina</taxon>
        <taxon>Sordariomycetes</taxon>
        <taxon>Hypocreomycetidae</taxon>
        <taxon>Hypocreales</taxon>
        <taxon>Sarocladiaceae</taxon>
        <taxon>Sarocladium</taxon>
    </lineage>
</organism>
<evidence type="ECO:0000256" key="6">
    <source>
        <dbReference type="SAM" id="Phobius"/>
    </source>
</evidence>
<dbReference type="GO" id="GO:0022857">
    <property type="term" value="F:transmembrane transporter activity"/>
    <property type="evidence" value="ECO:0007669"/>
    <property type="project" value="InterPro"/>
</dbReference>
<dbReference type="SUPFAM" id="SSF103473">
    <property type="entry name" value="MFS general substrate transporter"/>
    <property type="match status" value="1"/>
</dbReference>
<keyword evidence="3 6" id="KW-0812">Transmembrane</keyword>
<name>A0AA39L4H4_SARSR</name>
<dbReference type="GO" id="GO:0016020">
    <property type="term" value="C:membrane"/>
    <property type="evidence" value="ECO:0007669"/>
    <property type="project" value="UniProtKB-SubCell"/>
</dbReference>
<dbReference type="InterPro" id="IPR036259">
    <property type="entry name" value="MFS_trans_sf"/>
</dbReference>
<comment type="caution">
    <text evidence="7">The sequence shown here is derived from an EMBL/GenBank/DDBJ whole genome shotgun (WGS) entry which is preliminary data.</text>
</comment>
<protein>
    <recommendedName>
        <fullName evidence="9">Major facilitator superfamily (MFS) profile domain-containing protein</fullName>
    </recommendedName>
</protein>
<dbReference type="PANTHER" id="PTHR43791:SF62">
    <property type="entry name" value="MAJOR FACILITATOR SUPERFAMILY (MFS) PROFILE DOMAIN-CONTAINING PROTEIN"/>
    <property type="match status" value="1"/>
</dbReference>
<dbReference type="Proteomes" id="UP001175261">
    <property type="component" value="Unassembled WGS sequence"/>
</dbReference>
<feature type="transmembrane region" description="Helical" evidence="6">
    <location>
        <begin position="409"/>
        <end position="431"/>
    </location>
</feature>
<sequence length="515" mass="55825">MAAHGSWPGQEKKKTKHHLWAVRQFSEGPLHSTTPPIAKWLELAAVEEGYLATEGRLPSPEEQIEALGIPNWRELEKKIVRRLDMTLMPCVWSSIGQARLSTFEEDLDLSGSNFSSAVSILSLVLGQLPSNMLITKMRPSLYLCLMALVWSGVSASTVGVKSYSGLMGVRFALGLVEAPLLPGNDRRYTRKEIAMRMAVLYSAQTIAFCSAGLIAAATYATLEQAHGLAGWQWLFIILATAGAGSAMVCMFIIPDYPDSKTGSAMWSMSEDMRRVAAARVIADRPSTSEAKGGIWEGLKLSVRDPKLYILTLMNITISAAYAPSLLWSSLPLPTSSLPSAHTSMPGTPISKLPSPEPLPFGATTTANLFVLDRVKERGLHYAIPVAVACIGFIVCLATSDARARYGASFIYVGGMYIANPLIMGYVSGALAKTPEKRAASVALCNLLSQIGNFTAPFMFVSSEEPRYISAFIGMMAFGLSSSACAIAMKIWLTRSNKRLLREAQQNGTVYQPYVT</sequence>
<feature type="transmembrane region" description="Helical" evidence="6">
    <location>
        <begin position="467"/>
        <end position="492"/>
    </location>
</feature>
<dbReference type="Gene3D" id="1.20.1250.20">
    <property type="entry name" value="MFS general substrate transporter like domains"/>
    <property type="match status" value="1"/>
</dbReference>
<dbReference type="PANTHER" id="PTHR43791">
    <property type="entry name" value="PERMEASE-RELATED"/>
    <property type="match status" value="1"/>
</dbReference>
<dbReference type="AlphaFoldDB" id="A0AA39L4H4"/>
<keyword evidence="8" id="KW-1185">Reference proteome</keyword>
<evidence type="ECO:0000256" key="3">
    <source>
        <dbReference type="ARBA" id="ARBA00022692"/>
    </source>
</evidence>
<feature type="transmembrane region" description="Helical" evidence="6">
    <location>
        <begin position="193"/>
        <end position="219"/>
    </location>
</feature>
<keyword evidence="2" id="KW-0813">Transport</keyword>
<dbReference type="InterPro" id="IPR011701">
    <property type="entry name" value="MFS"/>
</dbReference>
<keyword evidence="4 6" id="KW-1133">Transmembrane helix</keyword>
<accession>A0AA39L4H4</accession>
<keyword evidence="5 6" id="KW-0472">Membrane</keyword>
<dbReference type="Pfam" id="PF07690">
    <property type="entry name" value="MFS_1"/>
    <property type="match status" value="1"/>
</dbReference>
<evidence type="ECO:0000256" key="2">
    <source>
        <dbReference type="ARBA" id="ARBA00022448"/>
    </source>
</evidence>
<evidence type="ECO:0000313" key="8">
    <source>
        <dbReference type="Proteomes" id="UP001175261"/>
    </source>
</evidence>
<evidence type="ECO:0000256" key="4">
    <source>
        <dbReference type="ARBA" id="ARBA00022989"/>
    </source>
</evidence>
<reference evidence="7" key="1">
    <citation type="submission" date="2022-10" db="EMBL/GenBank/DDBJ databases">
        <title>Determination and structural analysis of whole genome sequence of Sarocladium strictum F4-1.</title>
        <authorList>
            <person name="Hu L."/>
            <person name="Jiang Y."/>
        </authorList>
    </citation>
    <scope>NUCLEOTIDE SEQUENCE</scope>
    <source>
        <strain evidence="7">F4-1</strain>
    </source>
</reference>
<evidence type="ECO:0000256" key="1">
    <source>
        <dbReference type="ARBA" id="ARBA00004141"/>
    </source>
</evidence>
<dbReference type="EMBL" id="JAPDFR010000009">
    <property type="protein sequence ID" value="KAK0383837.1"/>
    <property type="molecule type" value="Genomic_DNA"/>
</dbReference>
<evidence type="ECO:0008006" key="9">
    <source>
        <dbReference type="Google" id="ProtNLM"/>
    </source>
</evidence>
<feature type="transmembrane region" description="Helical" evidence="6">
    <location>
        <begin position="378"/>
        <end position="397"/>
    </location>
</feature>
<gene>
    <name evidence="7" type="ORF">NLU13_9748</name>
</gene>
<feature type="transmembrane region" description="Helical" evidence="6">
    <location>
        <begin position="140"/>
        <end position="157"/>
    </location>
</feature>
<proteinExistence type="predicted"/>
<feature type="transmembrane region" description="Helical" evidence="6">
    <location>
        <begin position="231"/>
        <end position="253"/>
    </location>
</feature>
<comment type="subcellular location">
    <subcellularLocation>
        <location evidence="1">Membrane</location>
        <topology evidence="1">Multi-pass membrane protein</topology>
    </subcellularLocation>
</comment>
<evidence type="ECO:0000313" key="7">
    <source>
        <dbReference type="EMBL" id="KAK0383837.1"/>
    </source>
</evidence>